<dbReference type="PROSITE" id="PS51819">
    <property type="entry name" value="VOC"/>
    <property type="match status" value="1"/>
</dbReference>
<name>W3WSY8_PESFW</name>
<dbReference type="InterPro" id="IPR004360">
    <property type="entry name" value="Glyas_Fos-R_dOase_dom"/>
</dbReference>
<dbReference type="OMA" id="IGYKLNH"/>
<dbReference type="InterPro" id="IPR029068">
    <property type="entry name" value="Glyas_Bleomycin-R_OHBP_Dase"/>
</dbReference>
<dbReference type="InterPro" id="IPR037523">
    <property type="entry name" value="VOC_core"/>
</dbReference>
<reference evidence="3" key="1">
    <citation type="journal article" date="2015" name="BMC Genomics">
        <title>Genomic and transcriptomic analysis of the endophytic fungus Pestalotiopsis fici reveals its lifestyle and high potential for synthesis of natural products.</title>
        <authorList>
            <person name="Wang X."/>
            <person name="Zhang X."/>
            <person name="Liu L."/>
            <person name="Xiang M."/>
            <person name="Wang W."/>
            <person name="Sun X."/>
            <person name="Che Y."/>
            <person name="Guo L."/>
            <person name="Liu G."/>
            <person name="Guo L."/>
            <person name="Wang C."/>
            <person name="Yin W.B."/>
            <person name="Stadler M."/>
            <person name="Zhang X."/>
            <person name="Liu X."/>
        </authorList>
    </citation>
    <scope>NUCLEOTIDE SEQUENCE [LARGE SCALE GENOMIC DNA]</scope>
    <source>
        <strain evidence="3">W106-1 / CGMCC3.15140</strain>
    </source>
</reference>
<dbReference type="KEGG" id="pfy:PFICI_10808"/>
<evidence type="ECO:0000259" key="1">
    <source>
        <dbReference type="PROSITE" id="PS51819"/>
    </source>
</evidence>
<sequence length="221" mass="24548">MAQSPSGASSSSPFPVGQIFSNGLGNEPPLSADNPTIGYKLNHFMLRVRDPVRSLHFYVNLMGMRTVFTWNVGPFTIYYLGYPQSEHHRLDLSAFGKETLPVLAHTLGLMELYHIHGSENEPEGYYSTGNVPPNLGLGHLGFSVPDVATALQRLKRHGVEVIKDLGISTREAIPLSQWEAQRGIGLGELHKSYDDVFKQIAFIKDPACFTHRRLFNCPVSL</sequence>
<evidence type="ECO:0000313" key="2">
    <source>
        <dbReference type="EMBL" id="ETS76934.1"/>
    </source>
</evidence>
<organism evidence="2 3">
    <name type="scientific">Pestalotiopsis fici (strain W106-1 / CGMCC3.15140)</name>
    <dbReference type="NCBI Taxonomy" id="1229662"/>
    <lineage>
        <taxon>Eukaryota</taxon>
        <taxon>Fungi</taxon>
        <taxon>Dikarya</taxon>
        <taxon>Ascomycota</taxon>
        <taxon>Pezizomycotina</taxon>
        <taxon>Sordariomycetes</taxon>
        <taxon>Xylariomycetidae</taxon>
        <taxon>Amphisphaeriales</taxon>
        <taxon>Sporocadaceae</taxon>
        <taxon>Pestalotiopsis</taxon>
    </lineage>
</organism>
<dbReference type="AlphaFoldDB" id="W3WSY8"/>
<dbReference type="PANTHER" id="PTHR10374:SF19">
    <property type="entry name" value="LYASE (GLO1), PUTATIVE (AFU_ORTHOLOGUE AFUA_2G13550)-RELATED"/>
    <property type="match status" value="1"/>
</dbReference>
<dbReference type="EMBL" id="KI912116">
    <property type="protein sequence ID" value="ETS76934.1"/>
    <property type="molecule type" value="Genomic_DNA"/>
</dbReference>
<dbReference type="HOGENOM" id="CLU_046006_1_0_1"/>
<dbReference type="SUPFAM" id="SSF54593">
    <property type="entry name" value="Glyoxalase/Bleomycin resistance protein/Dihydroxybiphenyl dioxygenase"/>
    <property type="match status" value="1"/>
</dbReference>
<feature type="domain" description="VOC" evidence="1">
    <location>
        <begin position="40"/>
        <end position="195"/>
    </location>
</feature>
<dbReference type="InParanoid" id="W3WSY8"/>
<dbReference type="STRING" id="1229662.W3WSY8"/>
<evidence type="ECO:0000313" key="3">
    <source>
        <dbReference type="Proteomes" id="UP000030651"/>
    </source>
</evidence>
<proteinExistence type="predicted"/>
<dbReference type="Pfam" id="PF00903">
    <property type="entry name" value="Glyoxalase"/>
    <property type="match status" value="1"/>
</dbReference>
<dbReference type="PANTHER" id="PTHR10374">
    <property type="entry name" value="LACTOYLGLUTATHIONE LYASE GLYOXALASE I"/>
    <property type="match status" value="1"/>
</dbReference>
<keyword evidence="3" id="KW-1185">Reference proteome</keyword>
<dbReference type="eggNOG" id="KOG2944">
    <property type="taxonomic scope" value="Eukaryota"/>
</dbReference>
<dbReference type="GeneID" id="19275821"/>
<dbReference type="RefSeq" id="XP_007837580.1">
    <property type="nucleotide sequence ID" value="XM_007839389.1"/>
</dbReference>
<accession>W3WSY8</accession>
<dbReference type="OrthoDB" id="16820at2759"/>
<dbReference type="Gene3D" id="3.10.180.10">
    <property type="entry name" value="2,3-Dihydroxybiphenyl 1,2-Dioxygenase, domain 1"/>
    <property type="match status" value="1"/>
</dbReference>
<gene>
    <name evidence="2" type="ORF">PFICI_10808</name>
</gene>
<protein>
    <recommendedName>
        <fullName evidence="1">VOC domain-containing protein</fullName>
    </recommendedName>
</protein>
<dbReference type="Proteomes" id="UP000030651">
    <property type="component" value="Unassembled WGS sequence"/>
</dbReference>